<dbReference type="EMBL" id="BMJQ01000008">
    <property type="protein sequence ID" value="GGF23685.1"/>
    <property type="molecule type" value="Genomic_DNA"/>
</dbReference>
<feature type="region of interest" description="Disordered" evidence="1">
    <location>
        <begin position="136"/>
        <end position="155"/>
    </location>
</feature>
<keyword evidence="2" id="KW-0472">Membrane</keyword>
<sequence>MIEPARSVLDVGAGRTTPRMDPTMATPFYPLVLGILAVWRLTHLLHAEDGPGNVLASLRRAAGQGFWASLLDCFYCLSLWLALPLALLLGQGLAGRLLLWPALSAGAILLERLTRKGEPLPAVFYSEDEENDHVLRQEQDATADGIPGTDPVAGR</sequence>
<evidence type="ECO:0000313" key="4">
    <source>
        <dbReference type="Proteomes" id="UP000646365"/>
    </source>
</evidence>
<reference evidence="3" key="2">
    <citation type="submission" date="2020-09" db="EMBL/GenBank/DDBJ databases">
        <authorList>
            <person name="Sun Q."/>
            <person name="Zhou Y."/>
        </authorList>
    </citation>
    <scope>NUCLEOTIDE SEQUENCE</scope>
    <source>
        <strain evidence="3">CGMCC 1.15725</strain>
    </source>
</reference>
<keyword evidence="2" id="KW-1133">Transmembrane helix</keyword>
<gene>
    <name evidence="3" type="ORF">GCM10011611_32230</name>
</gene>
<evidence type="ECO:0000256" key="1">
    <source>
        <dbReference type="SAM" id="MobiDB-lite"/>
    </source>
</evidence>
<proteinExistence type="predicted"/>
<organism evidence="3 4">
    <name type="scientific">Aliidongia dinghuensis</name>
    <dbReference type="NCBI Taxonomy" id="1867774"/>
    <lineage>
        <taxon>Bacteria</taxon>
        <taxon>Pseudomonadati</taxon>
        <taxon>Pseudomonadota</taxon>
        <taxon>Alphaproteobacteria</taxon>
        <taxon>Rhodospirillales</taxon>
        <taxon>Dongiaceae</taxon>
        <taxon>Aliidongia</taxon>
    </lineage>
</organism>
<name>A0A8J2YUH0_9PROT</name>
<comment type="caution">
    <text evidence="3">The sequence shown here is derived from an EMBL/GenBank/DDBJ whole genome shotgun (WGS) entry which is preliminary data.</text>
</comment>
<dbReference type="AlphaFoldDB" id="A0A8J2YUH0"/>
<dbReference type="Proteomes" id="UP000646365">
    <property type="component" value="Unassembled WGS sequence"/>
</dbReference>
<keyword evidence="4" id="KW-1185">Reference proteome</keyword>
<evidence type="ECO:0008006" key="5">
    <source>
        <dbReference type="Google" id="ProtNLM"/>
    </source>
</evidence>
<evidence type="ECO:0000256" key="2">
    <source>
        <dbReference type="SAM" id="Phobius"/>
    </source>
</evidence>
<evidence type="ECO:0000313" key="3">
    <source>
        <dbReference type="EMBL" id="GGF23685.1"/>
    </source>
</evidence>
<feature type="transmembrane region" description="Helical" evidence="2">
    <location>
        <begin position="28"/>
        <end position="45"/>
    </location>
</feature>
<feature type="transmembrane region" description="Helical" evidence="2">
    <location>
        <begin position="66"/>
        <end position="87"/>
    </location>
</feature>
<accession>A0A8J2YUH0</accession>
<reference evidence="3" key="1">
    <citation type="journal article" date="2014" name="Int. J. Syst. Evol. Microbiol.">
        <title>Complete genome sequence of Corynebacterium casei LMG S-19264T (=DSM 44701T), isolated from a smear-ripened cheese.</title>
        <authorList>
            <consortium name="US DOE Joint Genome Institute (JGI-PGF)"/>
            <person name="Walter F."/>
            <person name="Albersmeier A."/>
            <person name="Kalinowski J."/>
            <person name="Ruckert C."/>
        </authorList>
    </citation>
    <scope>NUCLEOTIDE SEQUENCE</scope>
    <source>
        <strain evidence="3">CGMCC 1.15725</strain>
    </source>
</reference>
<keyword evidence="2" id="KW-0812">Transmembrane</keyword>
<protein>
    <recommendedName>
        <fullName evidence="5">DUF1360 domain-containing protein</fullName>
    </recommendedName>
</protein>